<organism evidence="2 3">
    <name type="scientific">Punica granatum</name>
    <name type="common">Pomegranate</name>
    <dbReference type="NCBI Taxonomy" id="22663"/>
    <lineage>
        <taxon>Eukaryota</taxon>
        <taxon>Viridiplantae</taxon>
        <taxon>Streptophyta</taxon>
        <taxon>Embryophyta</taxon>
        <taxon>Tracheophyta</taxon>
        <taxon>Spermatophyta</taxon>
        <taxon>Magnoliopsida</taxon>
        <taxon>eudicotyledons</taxon>
        <taxon>Gunneridae</taxon>
        <taxon>Pentapetalae</taxon>
        <taxon>rosids</taxon>
        <taxon>malvids</taxon>
        <taxon>Myrtales</taxon>
        <taxon>Lythraceae</taxon>
        <taxon>Punica</taxon>
    </lineage>
</organism>
<comment type="caution">
    <text evidence="2">The sequence shown here is derived from an EMBL/GenBank/DDBJ whole genome shotgun (WGS) entry which is preliminary data.</text>
</comment>
<evidence type="ECO:0000256" key="1">
    <source>
        <dbReference type="SAM" id="MobiDB-lite"/>
    </source>
</evidence>
<dbReference type="EMBL" id="PGOL01003425">
    <property type="protein sequence ID" value="PKI41228.1"/>
    <property type="molecule type" value="Genomic_DNA"/>
</dbReference>
<reference evidence="2 3" key="1">
    <citation type="submission" date="2017-11" db="EMBL/GenBank/DDBJ databases">
        <title>De-novo sequencing of pomegranate (Punica granatum L.) genome.</title>
        <authorList>
            <person name="Akparov Z."/>
            <person name="Amiraslanov A."/>
            <person name="Hajiyeva S."/>
            <person name="Abbasov M."/>
            <person name="Kaur K."/>
            <person name="Hamwieh A."/>
            <person name="Solovyev V."/>
            <person name="Salamov A."/>
            <person name="Braich B."/>
            <person name="Kosarev P."/>
            <person name="Mahmoud A."/>
            <person name="Hajiyev E."/>
            <person name="Babayeva S."/>
            <person name="Izzatullayeva V."/>
            <person name="Mammadov A."/>
            <person name="Mammadov A."/>
            <person name="Sharifova S."/>
            <person name="Ojaghi J."/>
            <person name="Eynullazada K."/>
            <person name="Bayramov B."/>
            <person name="Abdulazimova A."/>
            <person name="Shahmuradov I."/>
        </authorList>
    </citation>
    <scope>NUCLEOTIDE SEQUENCE [LARGE SCALE GENOMIC DNA]</scope>
    <source>
        <strain evidence="3">cv. AG2017</strain>
        <tissue evidence="2">Leaf</tissue>
    </source>
</reference>
<keyword evidence="3" id="KW-1185">Reference proteome</keyword>
<evidence type="ECO:0000313" key="3">
    <source>
        <dbReference type="Proteomes" id="UP000233551"/>
    </source>
</evidence>
<dbReference type="Proteomes" id="UP000233551">
    <property type="component" value="Unassembled WGS sequence"/>
</dbReference>
<proteinExistence type="predicted"/>
<gene>
    <name evidence="2" type="ORF">CRG98_038340</name>
</gene>
<dbReference type="AlphaFoldDB" id="A0A2I0IB60"/>
<protein>
    <submittedName>
        <fullName evidence="2">Uncharacterized protein</fullName>
    </submittedName>
</protein>
<name>A0A2I0IB60_PUNGR</name>
<accession>A0A2I0IB60</accession>
<feature type="region of interest" description="Disordered" evidence="1">
    <location>
        <begin position="43"/>
        <end position="62"/>
    </location>
</feature>
<sequence>MCIPIRNTPQSFPTAIAALSSGPPSPLSLLPPHLRLWLASFPTNPTSKKRDQGGMVQPRTLGLGARGDDEARLLIPRRGSSRADDVEVDLDPTLLEPGIIETWAPDHWVDYTKLAMGVAGRWSCAFGTGSCTVHPFEHGC</sequence>
<evidence type="ECO:0000313" key="2">
    <source>
        <dbReference type="EMBL" id="PKI41228.1"/>
    </source>
</evidence>